<dbReference type="InterPro" id="IPR050463">
    <property type="entry name" value="Gfo/Idh/MocA_oxidrdct_glycsds"/>
</dbReference>
<evidence type="ECO:0000259" key="3">
    <source>
        <dbReference type="Pfam" id="PF22725"/>
    </source>
</evidence>
<dbReference type="GO" id="GO:0016491">
    <property type="term" value="F:oxidoreductase activity"/>
    <property type="evidence" value="ECO:0007669"/>
    <property type="project" value="UniProtKB-KW"/>
</dbReference>
<dbReference type="EMBL" id="QRGR01000021">
    <property type="protein sequence ID" value="RDV13722.1"/>
    <property type="molecule type" value="Genomic_DNA"/>
</dbReference>
<dbReference type="InterPro" id="IPR000683">
    <property type="entry name" value="Gfo/Idh/MocA-like_OxRdtase_N"/>
</dbReference>
<evidence type="ECO:0000256" key="1">
    <source>
        <dbReference type="ARBA" id="ARBA00023002"/>
    </source>
</evidence>
<dbReference type="SUPFAM" id="SSF51735">
    <property type="entry name" value="NAD(P)-binding Rossmann-fold domains"/>
    <property type="match status" value="1"/>
</dbReference>
<comment type="caution">
    <text evidence="4">The sequence shown here is derived from an EMBL/GenBank/DDBJ whole genome shotgun (WGS) entry which is preliminary data.</text>
</comment>
<dbReference type="GO" id="GO:0000166">
    <property type="term" value="F:nucleotide binding"/>
    <property type="evidence" value="ECO:0007669"/>
    <property type="project" value="InterPro"/>
</dbReference>
<name>A0A3D8L9T1_9BACT</name>
<evidence type="ECO:0000259" key="2">
    <source>
        <dbReference type="Pfam" id="PF01408"/>
    </source>
</evidence>
<dbReference type="RefSeq" id="WP_115567031.1">
    <property type="nucleotide sequence ID" value="NZ_QRGR01000021.1"/>
</dbReference>
<organism evidence="4 5">
    <name type="scientific">Pontibacter diazotrophicus</name>
    <dbReference type="NCBI Taxonomy" id="1400979"/>
    <lineage>
        <taxon>Bacteria</taxon>
        <taxon>Pseudomonadati</taxon>
        <taxon>Bacteroidota</taxon>
        <taxon>Cytophagia</taxon>
        <taxon>Cytophagales</taxon>
        <taxon>Hymenobacteraceae</taxon>
        <taxon>Pontibacter</taxon>
    </lineage>
</organism>
<dbReference type="Gene3D" id="3.30.360.10">
    <property type="entry name" value="Dihydrodipicolinate Reductase, domain 2"/>
    <property type="match status" value="1"/>
</dbReference>
<feature type="domain" description="GFO/IDH/MocA-like oxidoreductase" evidence="3">
    <location>
        <begin position="151"/>
        <end position="278"/>
    </location>
</feature>
<gene>
    <name evidence="4" type="ORF">DXT99_18345</name>
</gene>
<dbReference type="OrthoDB" id="9815825at2"/>
<dbReference type="Pfam" id="PF22725">
    <property type="entry name" value="GFO_IDH_MocA_C3"/>
    <property type="match status" value="1"/>
</dbReference>
<dbReference type="Gene3D" id="3.40.50.720">
    <property type="entry name" value="NAD(P)-binding Rossmann-like Domain"/>
    <property type="match status" value="1"/>
</dbReference>
<protein>
    <submittedName>
        <fullName evidence="4">Gfo/Idh/MocA family oxidoreductase</fullName>
    </submittedName>
</protein>
<keyword evidence="5" id="KW-1185">Reference proteome</keyword>
<dbReference type="Pfam" id="PF01408">
    <property type="entry name" value="GFO_IDH_MocA"/>
    <property type="match status" value="1"/>
</dbReference>
<sequence>MQDTIQDKQQGISASSSSTHAKPKLGFLGVGWIGRNRMEMIAKHQAGEVAYISDTAPHNAEEALKSAPKAKQVPSLEAMLHEPEVEGVVIATPSAFHAEQSELALEAGKSVFCQKPLGRNVEETKRVVEVARKNNKLLGVDLSYRHTAAMQEVYKVVQSGELGHIYAVELVFHNAYGPDKAWFYEPKLSGGGCVIDLGVHLVDLALWSLNFPKVKQVQSQLFSKGKPIGMAEGKVEDYASASMELAGNTHMQLSCSWNLPAGQEAIISATFYGTEGGVAMKNVNGSFYDFVAERYYGTKTETLCTPPDEWSGRAGVAWAERLANGEGFDEAAEEFVKVAEVLDKIYGR</sequence>
<dbReference type="PANTHER" id="PTHR43818">
    <property type="entry name" value="BCDNA.GH03377"/>
    <property type="match status" value="1"/>
</dbReference>
<dbReference type="SUPFAM" id="SSF55347">
    <property type="entry name" value="Glyceraldehyde-3-phosphate dehydrogenase-like, C-terminal domain"/>
    <property type="match status" value="1"/>
</dbReference>
<dbReference type="PANTHER" id="PTHR43818:SF11">
    <property type="entry name" value="BCDNA.GH03377"/>
    <property type="match status" value="1"/>
</dbReference>
<dbReference type="InterPro" id="IPR055170">
    <property type="entry name" value="GFO_IDH_MocA-like_dom"/>
</dbReference>
<reference evidence="5" key="1">
    <citation type="submission" date="2018-08" db="EMBL/GenBank/DDBJ databases">
        <authorList>
            <person name="Liu Z.-W."/>
            <person name="Du Z.-J."/>
        </authorList>
    </citation>
    <scope>NUCLEOTIDE SEQUENCE [LARGE SCALE GENOMIC DNA]</scope>
    <source>
        <strain evidence="5">H4X</strain>
    </source>
</reference>
<feature type="domain" description="Gfo/Idh/MocA-like oxidoreductase N-terminal" evidence="2">
    <location>
        <begin position="25"/>
        <end position="141"/>
    </location>
</feature>
<evidence type="ECO:0000313" key="5">
    <source>
        <dbReference type="Proteomes" id="UP000256708"/>
    </source>
</evidence>
<evidence type="ECO:0000313" key="4">
    <source>
        <dbReference type="EMBL" id="RDV13722.1"/>
    </source>
</evidence>
<proteinExistence type="predicted"/>
<keyword evidence="1" id="KW-0560">Oxidoreductase</keyword>
<dbReference type="Proteomes" id="UP000256708">
    <property type="component" value="Unassembled WGS sequence"/>
</dbReference>
<dbReference type="InterPro" id="IPR036291">
    <property type="entry name" value="NAD(P)-bd_dom_sf"/>
</dbReference>
<dbReference type="AlphaFoldDB" id="A0A3D8L9T1"/>
<accession>A0A3D8L9T1</accession>